<accession>A0ABS2BZ41</accession>
<keyword evidence="2" id="KW-1185">Reference proteome</keyword>
<dbReference type="Proteomes" id="UP000745663">
    <property type="component" value="Unassembled WGS sequence"/>
</dbReference>
<comment type="caution">
    <text evidence="1">The sequence shown here is derived from an EMBL/GenBank/DDBJ whole genome shotgun (WGS) entry which is preliminary data.</text>
</comment>
<protein>
    <submittedName>
        <fullName evidence="1">Uncharacterized protein</fullName>
    </submittedName>
</protein>
<organism evidence="1 2">
    <name type="scientific">Pseudomonas arcuscaelestis</name>
    <dbReference type="NCBI Taxonomy" id="2710591"/>
    <lineage>
        <taxon>Bacteria</taxon>
        <taxon>Pseudomonadati</taxon>
        <taxon>Pseudomonadota</taxon>
        <taxon>Gammaproteobacteria</taxon>
        <taxon>Pseudomonadales</taxon>
        <taxon>Pseudomonadaceae</taxon>
        <taxon>Pseudomonas</taxon>
    </lineage>
</organism>
<evidence type="ECO:0000313" key="1">
    <source>
        <dbReference type="EMBL" id="MBM5458893.1"/>
    </source>
</evidence>
<reference evidence="1 2" key="1">
    <citation type="submission" date="2020-08" db="EMBL/GenBank/DDBJ databases">
        <title>Description of novel Pseudomonas species.</title>
        <authorList>
            <person name="Duman M."/>
            <person name="Mulet M."/>
            <person name="Altun S."/>
            <person name="Saticioglu I.B."/>
            <person name="Lalucat J."/>
            <person name="Garcia-Valdes E."/>
        </authorList>
    </citation>
    <scope>NUCLEOTIDE SEQUENCE [LARGE SCALE GENOMIC DNA]</scope>
    <source>
        <strain evidence="1 2">P66</strain>
    </source>
</reference>
<proteinExistence type="predicted"/>
<dbReference type="EMBL" id="JACOPV010000009">
    <property type="protein sequence ID" value="MBM5458893.1"/>
    <property type="molecule type" value="Genomic_DNA"/>
</dbReference>
<sequence length="233" mass="24828">MTSTTTVGVSTPQLGFDFSLAGVTAVGVNKYGATSISDLDMATATGFAAGDVLSRMIVDDRVLNMGMTNWRALLDRAVSLGHTELYPSEDGRQGLRTPGLRFGPIHRLPEQGPEYVVQKIFGQRLHTALVAGQPVKSARIAVDDATKVDLVVSEECIRLGLFHGRKAAGTLELALDAIPFSIRGDAGDQAARRELLKAKLEVAFPDNDARHIVQAAEIAFSQILKAFGIGGAK</sequence>
<gene>
    <name evidence="1" type="ORF">H8F21_15105</name>
</gene>
<name>A0ABS2BZ41_9PSED</name>
<dbReference type="RefSeq" id="WP_203584815.1">
    <property type="nucleotide sequence ID" value="NZ_JACOPV010000009.1"/>
</dbReference>
<evidence type="ECO:0000313" key="2">
    <source>
        <dbReference type="Proteomes" id="UP000745663"/>
    </source>
</evidence>